<keyword evidence="4 6" id="KW-0554">One-carbon metabolism</keyword>
<dbReference type="InParanoid" id="A0A3N0V1B1"/>
<dbReference type="PANTHER" id="PTHR11109:SF7">
    <property type="entry name" value="GTP CYCLOHYDROLASE 1"/>
    <property type="match status" value="1"/>
</dbReference>
<feature type="binding site" evidence="6">
    <location>
        <position position="175"/>
    </location>
    <ligand>
        <name>Zn(2+)</name>
        <dbReference type="ChEBI" id="CHEBI:29105"/>
    </ligand>
</feature>
<evidence type="ECO:0000256" key="6">
    <source>
        <dbReference type="HAMAP-Rule" id="MF_00223"/>
    </source>
</evidence>
<dbReference type="GO" id="GO:0046654">
    <property type="term" value="P:tetrahydrofolate biosynthetic process"/>
    <property type="evidence" value="ECO:0007669"/>
    <property type="project" value="UniProtKB-UniRule"/>
</dbReference>
<name>A0A3N0V1B1_9GAMM</name>
<evidence type="ECO:0000313" key="9">
    <source>
        <dbReference type="Proteomes" id="UP000282106"/>
    </source>
</evidence>
<dbReference type="InterPro" id="IPR043134">
    <property type="entry name" value="GTP-CH-I_N"/>
</dbReference>
<dbReference type="RefSeq" id="WP_123212946.1">
    <property type="nucleotide sequence ID" value="NZ_RJVO01000009.1"/>
</dbReference>
<sequence length="215" mass="23726">MEDFQSPAAFAAGHDFDAEPLAAADGRPASEHAFAPLYRELLKGIGEDVGREGLVGTPQRAAKAFEFLTSGYQQDVQQLLNGAIFESANRDMVIVRDIEFYSLCEHHILPFYGKVHVAYLPAGKVIGLSKIPRIVDLYARRLQIQENLTEQIARCVQSVTGAEGVAVVVEARHMCMLMRGVEKQNASMVTSTQLGLFRESESARNQFLRFLPQAG</sequence>
<evidence type="ECO:0000256" key="3">
    <source>
        <dbReference type="ARBA" id="ARBA00008085"/>
    </source>
</evidence>
<dbReference type="InterPro" id="IPR043133">
    <property type="entry name" value="GTP-CH-I_C/QueF"/>
</dbReference>
<dbReference type="HAMAP" id="MF_00223">
    <property type="entry name" value="FolE"/>
    <property type="match status" value="1"/>
</dbReference>
<dbReference type="GO" id="GO:0006729">
    <property type="term" value="P:tetrahydrobiopterin biosynthetic process"/>
    <property type="evidence" value="ECO:0007669"/>
    <property type="project" value="TreeGrafter"/>
</dbReference>
<dbReference type="Pfam" id="PF01227">
    <property type="entry name" value="GTP_cyclohydroI"/>
    <property type="match status" value="1"/>
</dbReference>
<accession>A0A3N0V1B1</accession>
<protein>
    <recommendedName>
        <fullName evidence="6">GTP cyclohydrolase 1</fullName>
        <ecNumber evidence="6">3.5.4.16</ecNumber>
    </recommendedName>
    <alternativeName>
        <fullName evidence="6">GTP cyclohydrolase I</fullName>
        <shortName evidence="6">GTP-CH-I</shortName>
    </alternativeName>
</protein>
<evidence type="ECO:0000256" key="2">
    <source>
        <dbReference type="ARBA" id="ARBA00005080"/>
    </source>
</evidence>
<dbReference type="InterPro" id="IPR020602">
    <property type="entry name" value="GTP_CycHdrlase_I_dom"/>
</dbReference>
<keyword evidence="6" id="KW-0862">Zinc</keyword>
<dbReference type="Proteomes" id="UP000282106">
    <property type="component" value="Unassembled WGS sequence"/>
</dbReference>
<dbReference type="GO" id="GO:0008270">
    <property type="term" value="F:zinc ion binding"/>
    <property type="evidence" value="ECO:0007669"/>
    <property type="project" value="UniProtKB-UniRule"/>
</dbReference>
<proteinExistence type="inferred from homology"/>
<dbReference type="EMBL" id="RJVO01000009">
    <property type="protein sequence ID" value="ROH86550.1"/>
    <property type="molecule type" value="Genomic_DNA"/>
</dbReference>
<comment type="similarity">
    <text evidence="3 6">Belongs to the GTP cyclohydrolase I family.</text>
</comment>
<dbReference type="GO" id="GO:0005737">
    <property type="term" value="C:cytoplasm"/>
    <property type="evidence" value="ECO:0007669"/>
    <property type="project" value="TreeGrafter"/>
</dbReference>
<dbReference type="Gene3D" id="1.10.286.10">
    <property type="match status" value="1"/>
</dbReference>
<comment type="subunit">
    <text evidence="6">Homopolymer.</text>
</comment>
<dbReference type="NCBIfam" id="NF006825">
    <property type="entry name" value="PRK09347.1-2"/>
    <property type="match status" value="1"/>
</dbReference>
<feature type="domain" description="GTP cyclohydrolase I" evidence="7">
    <location>
        <begin position="38"/>
        <end position="210"/>
    </location>
</feature>
<dbReference type="GO" id="GO:0006730">
    <property type="term" value="P:one-carbon metabolic process"/>
    <property type="evidence" value="ECO:0007669"/>
    <property type="project" value="UniProtKB-UniRule"/>
</dbReference>
<keyword evidence="9" id="KW-1185">Reference proteome</keyword>
<evidence type="ECO:0000256" key="4">
    <source>
        <dbReference type="ARBA" id="ARBA00022563"/>
    </source>
</evidence>
<comment type="pathway">
    <text evidence="2 6">Cofactor biosynthesis; 7,8-dihydroneopterin triphosphate biosynthesis; 7,8-dihydroneopterin triphosphate from GTP: step 1/1.</text>
</comment>
<keyword evidence="6" id="KW-0479">Metal-binding</keyword>
<gene>
    <name evidence="6 8" type="primary">folE</name>
    <name evidence="8" type="ORF">ED208_15775</name>
</gene>
<dbReference type="InterPro" id="IPR001474">
    <property type="entry name" value="GTP_CycHdrlase_I"/>
</dbReference>
<dbReference type="PROSITE" id="PS00860">
    <property type="entry name" value="GTP_CYCLOHYDROL_1_2"/>
    <property type="match status" value="1"/>
</dbReference>
<dbReference type="PANTHER" id="PTHR11109">
    <property type="entry name" value="GTP CYCLOHYDROLASE I"/>
    <property type="match status" value="1"/>
</dbReference>
<dbReference type="AlphaFoldDB" id="A0A3N0V1B1"/>
<evidence type="ECO:0000313" key="8">
    <source>
        <dbReference type="EMBL" id="ROH86550.1"/>
    </source>
</evidence>
<evidence type="ECO:0000256" key="1">
    <source>
        <dbReference type="ARBA" id="ARBA00001052"/>
    </source>
</evidence>
<dbReference type="GO" id="GO:0005525">
    <property type="term" value="F:GTP binding"/>
    <property type="evidence" value="ECO:0007669"/>
    <property type="project" value="UniProtKB-KW"/>
</dbReference>
<dbReference type="NCBIfam" id="TIGR00063">
    <property type="entry name" value="folE"/>
    <property type="match status" value="1"/>
</dbReference>
<keyword evidence="5 6" id="KW-0378">Hydrolase</keyword>
<comment type="catalytic activity">
    <reaction evidence="1 6">
        <text>GTP + H2O = 7,8-dihydroneopterin 3'-triphosphate + formate + H(+)</text>
        <dbReference type="Rhea" id="RHEA:17473"/>
        <dbReference type="ChEBI" id="CHEBI:15377"/>
        <dbReference type="ChEBI" id="CHEBI:15378"/>
        <dbReference type="ChEBI" id="CHEBI:15740"/>
        <dbReference type="ChEBI" id="CHEBI:37565"/>
        <dbReference type="ChEBI" id="CHEBI:58462"/>
        <dbReference type="EC" id="3.5.4.16"/>
    </reaction>
</comment>
<feature type="binding site" evidence="6">
    <location>
        <position position="104"/>
    </location>
    <ligand>
        <name>Zn(2+)</name>
        <dbReference type="ChEBI" id="CHEBI:29105"/>
    </ligand>
</feature>
<evidence type="ECO:0000256" key="5">
    <source>
        <dbReference type="ARBA" id="ARBA00022801"/>
    </source>
</evidence>
<keyword evidence="6" id="KW-0547">Nucleotide-binding</keyword>
<keyword evidence="6" id="KW-0342">GTP-binding</keyword>
<dbReference type="SUPFAM" id="SSF55620">
    <property type="entry name" value="Tetrahydrobiopterin biosynthesis enzymes-like"/>
    <property type="match status" value="1"/>
</dbReference>
<dbReference type="FunFam" id="3.30.1130.10:FF:000001">
    <property type="entry name" value="GTP cyclohydrolase 1"/>
    <property type="match status" value="1"/>
</dbReference>
<reference evidence="8 9" key="1">
    <citation type="submission" date="2018-10" db="EMBL/GenBank/DDBJ databases">
        <authorList>
            <person name="Chen W.-M."/>
        </authorList>
    </citation>
    <scope>NUCLEOTIDE SEQUENCE [LARGE SCALE GENOMIC DNA]</scope>
    <source>
        <strain evidence="8 9">THS-13</strain>
    </source>
</reference>
<dbReference type="Gene3D" id="3.30.1130.10">
    <property type="match status" value="1"/>
</dbReference>
<dbReference type="GO" id="GO:0003934">
    <property type="term" value="F:GTP cyclohydrolase I activity"/>
    <property type="evidence" value="ECO:0007669"/>
    <property type="project" value="UniProtKB-UniRule"/>
</dbReference>
<dbReference type="UniPathway" id="UPA00848">
    <property type="reaction ID" value="UER00151"/>
</dbReference>
<comment type="caution">
    <text evidence="8">The sequence shown here is derived from an EMBL/GenBank/DDBJ whole genome shotgun (WGS) entry which is preliminary data.</text>
</comment>
<dbReference type="InterPro" id="IPR018234">
    <property type="entry name" value="GTP_CycHdrlase_I_CS"/>
</dbReference>
<dbReference type="NCBIfam" id="NF006826">
    <property type="entry name" value="PRK09347.1-3"/>
    <property type="match status" value="1"/>
</dbReference>
<dbReference type="EC" id="3.5.4.16" evidence="6"/>
<organism evidence="8 9">
    <name type="scientific">Stagnimonas aquatica</name>
    <dbReference type="NCBI Taxonomy" id="2689987"/>
    <lineage>
        <taxon>Bacteria</taxon>
        <taxon>Pseudomonadati</taxon>
        <taxon>Pseudomonadota</taxon>
        <taxon>Gammaproteobacteria</taxon>
        <taxon>Nevskiales</taxon>
        <taxon>Nevskiaceae</taxon>
        <taxon>Stagnimonas</taxon>
    </lineage>
</organism>
<dbReference type="PROSITE" id="PS00859">
    <property type="entry name" value="GTP_CYCLOHYDROL_1_1"/>
    <property type="match status" value="1"/>
</dbReference>
<evidence type="ECO:0000259" key="7">
    <source>
        <dbReference type="Pfam" id="PF01227"/>
    </source>
</evidence>
<feature type="binding site" evidence="6">
    <location>
        <position position="107"/>
    </location>
    <ligand>
        <name>Zn(2+)</name>
        <dbReference type="ChEBI" id="CHEBI:29105"/>
    </ligand>
</feature>
<dbReference type="FunCoup" id="A0A3N0V1B1">
    <property type="interactions" value="461"/>
</dbReference>